<evidence type="ECO:0000256" key="1">
    <source>
        <dbReference type="SAM" id="MobiDB-lite"/>
    </source>
</evidence>
<evidence type="ECO:0000313" key="2">
    <source>
        <dbReference type="EMBL" id="GAA1761636.1"/>
    </source>
</evidence>
<dbReference type="EMBL" id="BAAAOA010000023">
    <property type="protein sequence ID" value="GAA1761636.1"/>
    <property type="molecule type" value="Genomic_DNA"/>
</dbReference>
<gene>
    <name evidence="2" type="ORF">GCM10009767_20760</name>
</gene>
<evidence type="ECO:0008006" key="4">
    <source>
        <dbReference type="Google" id="ProtNLM"/>
    </source>
</evidence>
<dbReference type="InterPro" id="IPR008972">
    <property type="entry name" value="Cupredoxin"/>
</dbReference>
<reference evidence="2 3" key="1">
    <citation type="journal article" date="2019" name="Int. J. Syst. Evol. Microbiol.">
        <title>The Global Catalogue of Microorganisms (GCM) 10K type strain sequencing project: providing services to taxonomists for standard genome sequencing and annotation.</title>
        <authorList>
            <consortium name="The Broad Institute Genomics Platform"/>
            <consortium name="The Broad Institute Genome Sequencing Center for Infectious Disease"/>
            <person name="Wu L."/>
            <person name="Ma J."/>
        </authorList>
    </citation>
    <scope>NUCLEOTIDE SEQUENCE [LARGE SCALE GENOMIC DNA]</scope>
    <source>
        <strain evidence="2 3">JCM 14735</strain>
    </source>
</reference>
<organism evidence="2 3">
    <name type="scientific">Kocuria aegyptia</name>
    <dbReference type="NCBI Taxonomy" id="330943"/>
    <lineage>
        <taxon>Bacteria</taxon>
        <taxon>Bacillati</taxon>
        <taxon>Actinomycetota</taxon>
        <taxon>Actinomycetes</taxon>
        <taxon>Micrococcales</taxon>
        <taxon>Micrococcaceae</taxon>
        <taxon>Kocuria</taxon>
    </lineage>
</organism>
<protein>
    <recommendedName>
        <fullName evidence="4">DUF4399 domain-containing protein</fullName>
    </recommendedName>
</protein>
<dbReference type="Proteomes" id="UP001501204">
    <property type="component" value="Unassembled WGS sequence"/>
</dbReference>
<feature type="compositionally biased region" description="Basic and acidic residues" evidence="1">
    <location>
        <begin position="180"/>
        <end position="195"/>
    </location>
</feature>
<keyword evidence="3" id="KW-1185">Reference proteome</keyword>
<proteinExistence type="predicted"/>
<name>A0ABN2KRR0_9MICC</name>
<feature type="region of interest" description="Disordered" evidence="1">
    <location>
        <begin position="31"/>
        <end position="51"/>
    </location>
</feature>
<dbReference type="Gene3D" id="2.60.40.420">
    <property type="entry name" value="Cupredoxins - blue copper proteins"/>
    <property type="match status" value="1"/>
</dbReference>
<comment type="caution">
    <text evidence="2">The sequence shown here is derived from an EMBL/GenBank/DDBJ whole genome shotgun (WGS) entry which is preliminary data.</text>
</comment>
<sequence length="304" mass="31773">MFLFVSNNRRGRAGAAVAAATVLALTGCGSGAETGTQETQETESQEQGNLWEGRLVPASSAEGHALREVPAEEAPSVQLKVTEDPWGTGWAVHVVIEDFEFAPETLGELRPQEGHAHLYLDGEKISRLYGPWYDLPASAVPAGEHELTVTLNTNDDHAQWAVDGEPITDSVTVKGLDGSESGHNHGGGHEHEGGHEGTSAGPTEKASGSGQDPVAPAPADAPALVASGGQVDGPRQVTATAGEEVVFTVTSDTADEVHVHGYDITVPLTPGEPATVRLQAHIPGVFEVELEDSGLLLTQLRVTQ</sequence>
<evidence type="ECO:0000313" key="3">
    <source>
        <dbReference type="Proteomes" id="UP001501204"/>
    </source>
</evidence>
<accession>A0ABN2KRR0</accession>
<dbReference type="SUPFAM" id="SSF49503">
    <property type="entry name" value="Cupredoxins"/>
    <property type="match status" value="1"/>
</dbReference>
<feature type="region of interest" description="Disordered" evidence="1">
    <location>
        <begin position="164"/>
        <end position="235"/>
    </location>
</feature>
<feature type="compositionally biased region" description="Low complexity" evidence="1">
    <location>
        <begin position="212"/>
        <end position="226"/>
    </location>
</feature>